<dbReference type="Gene3D" id="1.10.357.10">
    <property type="entry name" value="Tetracycline Repressor, domain 2"/>
    <property type="match status" value="1"/>
</dbReference>
<evidence type="ECO:0000256" key="1">
    <source>
        <dbReference type="ARBA" id="ARBA00023125"/>
    </source>
</evidence>
<feature type="DNA-binding region" description="H-T-H motif" evidence="2">
    <location>
        <begin position="34"/>
        <end position="53"/>
    </location>
</feature>
<dbReference type="Proteomes" id="UP001298753">
    <property type="component" value="Unassembled WGS sequence"/>
</dbReference>
<reference evidence="5 6" key="1">
    <citation type="submission" date="2021-10" db="EMBL/GenBank/DDBJ databases">
        <title>Anaerobic single-cell dispensing facilitates the cultivation of human gut bacteria.</title>
        <authorList>
            <person name="Afrizal A."/>
        </authorList>
    </citation>
    <scope>NUCLEOTIDE SEQUENCE [LARGE SCALE GENOMIC DNA]</scope>
    <source>
        <strain evidence="5 6">CLA-AA-H270</strain>
    </source>
</reference>
<feature type="transmembrane region" description="Helical" evidence="3">
    <location>
        <begin position="151"/>
        <end position="168"/>
    </location>
</feature>
<dbReference type="PANTHER" id="PTHR43479">
    <property type="entry name" value="ACREF/ENVCD OPERON REPRESSOR-RELATED"/>
    <property type="match status" value="1"/>
</dbReference>
<dbReference type="SUPFAM" id="SSF46689">
    <property type="entry name" value="Homeodomain-like"/>
    <property type="match status" value="1"/>
</dbReference>
<name>A0AAW4VZJ8_9FIRM</name>
<keyword evidence="1 2" id="KW-0238">DNA-binding</keyword>
<dbReference type="RefSeq" id="WP_227600449.1">
    <property type="nucleotide sequence ID" value="NZ_JAJEPX010000011.1"/>
</dbReference>
<evidence type="ECO:0000313" key="5">
    <source>
        <dbReference type="EMBL" id="MCC2176533.1"/>
    </source>
</evidence>
<dbReference type="Pfam" id="PF00440">
    <property type="entry name" value="TetR_N"/>
    <property type="match status" value="1"/>
</dbReference>
<sequence length="207" mass="24361">MPETKNNRRVRFTRSALREALIDLILEKPLVSITVKDICARADINRSTFYLHFKDVTDILRTTEDEIIEHMREHTPTHERKFRDLQEIEGFFIDFLEQIRNNPRIMKVIQVLCSEQGDPYFVRKLQTMTYEAFLDGWDMHMMPEMSEQRKLLVFSYTISGMVSMLSTWATRAQDTPIDQVVSLLMGLMWHGLDYFAASDKKSAFPTE</sequence>
<dbReference type="AlphaFoldDB" id="A0AAW4VZJ8"/>
<dbReference type="GeneID" id="98659371"/>
<keyword evidence="6" id="KW-1185">Reference proteome</keyword>
<protein>
    <submittedName>
        <fullName evidence="5">TetR/AcrR family transcriptional regulator</fullName>
    </submittedName>
</protein>
<dbReference type="GO" id="GO:0003677">
    <property type="term" value="F:DNA binding"/>
    <property type="evidence" value="ECO:0007669"/>
    <property type="project" value="UniProtKB-UniRule"/>
</dbReference>
<accession>A0AAW4VZJ8</accession>
<dbReference type="PANTHER" id="PTHR43479:SF7">
    <property type="entry name" value="TETR-FAMILY TRANSCRIPTIONAL REGULATOR"/>
    <property type="match status" value="1"/>
</dbReference>
<dbReference type="PROSITE" id="PS50977">
    <property type="entry name" value="HTH_TETR_2"/>
    <property type="match status" value="1"/>
</dbReference>
<evidence type="ECO:0000256" key="3">
    <source>
        <dbReference type="SAM" id="Phobius"/>
    </source>
</evidence>
<evidence type="ECO:0000313" key="6">
    <source>
        <dbReference type="Proteomes" id="UP001298753"/>
    </source>
</evidence>
<comment type="caution">
    <text evidence="5">The sequence shown here is derived from an EMBL/GenBank/DDBJ whole genome shotgun (WGS) entry which is preliminary data.</text>
</comment>
<evidence type="ECO:0000256" key="2">
    <source>
        <dbReference type="PROSITE-ProRule" id="PRU00335"/>
    </source>
</evidence>
<dbReference type="EMBL" id="JAJEPX010000011">
    <property type="protein sequence ID" value="MCC2176533.1"/>
    <property type="molecule type" value="Genomic_DNA"/>
</dbReference>
<gene>
    <name evidence="5" type="ORF">LKD22_05235</name>
</gene>
<dbReference type="InterPro" id="IPR039532">
    <property type="entry name" value="TetR_C_Firmicutes"/>
</dbReference>
<organism evidence="5 6">
    <name type="scientific">Agathobaculum butyriciproducens</name>
    <dbReference type="NCBI Taxonomy" id="1628085"/>
    <lineage>
        <taxon>Bacteria</taxon>
        <taxon>Bacillati</taxon>
        <taxon>Bacillota</taxon>
        <taxon>Clostridia</taxon>
        <taxon>Eubacteriales</taxon>
        <taxon>Butyricicoccaceae</taxon>
        <taxon>Agathobaculum</taxon>
    </lineage>
</organism>
<dbReference type="Pfam" id="PF14278">
    <property type="entry name" value="TetR_C_8"/>
    <property type="match status" value="1"/>
</dbReference>
<dbReference type="InterPro" id="IPR050624">
    <property type="entry name" value="HTH-type_Tx_Regulator"/>
</dbReference>
<keyword evidence="3" id="KW-0472">Membrane</keyword>
<evidence type="ECO:0000259" key="4">
    <source>
        <dbReference type="PROSITE" id="PS50977"/>
    </source>
</evidence>
<keyword evidence="3" id="KW-1133">Transmembrane helix</keyword>
<dbReference type="InterPro" id="IPR001647">
    <property type="entry name" value="HTH_TetR"/>
</dbReference>
<feature type="domain" description="HTH tetR-type" evidence="4">
    <location>
        <begin position="11"/>
        <end position="71"/>
    </location>
</feature>
<dbReference type="InterPro" id="IPR009057">
    <property type="entry name" value="Homeodomain-like_sf"/>
</dbReference>
<keyword evidence="3" id="KW-0812">Transmembrane</keyword>
<proteinExistence type="predicted"/>